<dbReference type="Proteomes" id="UP000016936">
    <property type="component" value="Unassembled WGS sequence"/>
</dbReference>
<evidence type="ECO:0000313" key="2">
    <source>
        <dbReference type="Proteomes" id="UP000016936"/>
    </source>
</evidence>
<name>M2SRS7_COCH5</name>
<reference evidence="2" key="2">
    <citation type="journal article" date="2013" name="PLoS Genet.">
        <title>Comparative genome structure, secondary metabolite, and effector coding capacity across Cochliobolus pathogens.</title>
        <authorList>
            <person name="Condon B.J."/>
            <person name="Leng Y."/>
            <person name="Wu D."/>
            <person name="Bushley K.E."/>
            <person name="Ohm R.A."/>
            <person name="Otillar R."/>
            <person name="Martin J."/>
            <person name="Schackwitz W."/>
            <person name="Grimwood J."/>
            <person name="MohdZainudin N."/>
            <person name="Xue C."/>
            <person name="Wang R."/>
            <person name="Manning V.A."/>
            <person name="Dhillon B."/>
            <person name="Tu Z.J."/>
            <person name="Steffenson B.J."/>
            <person name="Salamov A."/>
            <person name="Sun H."/>
            <person name="Lowry S."/>
            <person name="LaButti K."/>
            <person name="Han J."/>
            <person name="Copeland A."/>
            <person name="Lindquist E."/>
            <person name="Barry K."/>
            <person name="Schmutz J."/>
            <person name="Baker S.E."/>
            <person name="Ciuffetti L.M."/>
            <person name="Grigoriev I.V."/>
            <person name="Zhong S."/>
            <person name="Turgeon B.G."/>
        </authorList>
    </citation>
    <scope>NUCLEOTIDE SEQUENCE [LARGE SCALE GENOMIC DNA]</scope>
    <source>
        <strain evidence="2">C5 / ATCC 48332 / race O</strain>
    </source>
</reference>
<organism evidence="1 2">
    <name type="scientific">Cochliobolus heterostrophus (strain C5 / ATCC 48332 / race O)</name>
    <name type="common">Southern corn leaf blight fungus</name>
    <name type="synonym">Bipolaris maydis</name>
    <dbReference type="NCBI Taxonomy" id="701091"/>
    <lineage>
        <taxon>Eukaryota</taxon>
        <taxon>Fungi</taxon>
        <taxon>Dikarya</taxon>
        <taxon>Ascomycota</taxon>
        <taxon>Pezizomycotina</taxon>
        <taxon>Dothideomycetes</taxon>
        <taxon>Pleosporomycetidae</taxon>
        <taxon>Pleosporales</taxon>
        <taxon>Pleosporineae</taxon>
        <taxon>Pleosporaceae</taxon>
        <taxon>Bipolaris</taxon>
    </lineage>
</organism>
<accession>M2SRS7</accession>
<evidence type="ECO:0000313" key="1">
    <source>
        <dbReference type="EMBL" id="EMD88015.1"/>
    </source>
</evidence>
<feature type="non-terminal residue" evidence="1">
    <location>
        <position position="1"/>
    </location>
</feature>
<keyword evidence="2" id="KW-1185">Reference proteome</keyword>
<protein>
    <submittedName>
        <fullName evidence="1">Uncharacterized protein</fullName>
    </submittedName>
</protein>
<sequence>MPSNKNTCLPHFDMHTFSSSSSPAHSQKHSRSHTCTCSIELNRRSCAKQEGPYTPRTLMLETRSSLGICQDAKEMKPIAIMHAAHLSLFHSNLMSAFPMCT</sequence>
<dbReference type="EMBL" id="KB445581">
    <property type="protein sequence ID" value="EMD88015.1"/>
    <property type="molecule type" value="Genomic_DNA"/>
</dbReference>
<reference evidence="1 2" key="1">
    <citation type="journal article" date="2012" name="PLoS Pathog.">
        <title>Diverse lifestyles and strategies of plant pathogenesis encoded in the genomes of eighteen Dothideomycetes fungi.</title>
        <authorList>
            <person name="Ohm R.A."/>
            <person name="Feau N."/>
            <person name="Henrissat B."/>
            <person name="Schoch C.L."/>
            <person name="Horwitz B.A."/>
            <person name="Barry K.W."/>
            <person name="Condon B.J."/>
            <person name="Copeland A.C."/>
            <person name="Dhillon B."/>
            <person name="Glaser F."/>
            <person name="Hesse C.N."/>
            <person name="Kosti I."/>
            <person name="LaButti K."/>
            <person name="Lindquist E.A."/>
            <person name="Lucas S."/>
            <person name="Salamov A.A."/>
            <person name="Bradshaw R.E."/>
            <person name="Ciuffetti L."/>
            <person name="Hamelin R.C."/>
            <person name="Kema G.H.J."/>
            <person name="Lawrence C."/>
            <person name="Scott J.A."/>
            <person name="Spatafora J.W."/>
            <person name="Turgeon B.G."/>
            <person name="de Wit P.J.G.M."/>
            <person name="Zhong S."/>
            <person name="Goodwin S.B."/>
            <person name="Grigoriev I.V."/>
        </authorList>
    </citation>
    <scope>NUCLEOTIDE SEQUENCE [LARGE SCALE GENOMIC DNA]</scope>
    <source>
        <strain evidence="2">C5 / ATCC 48332 / race O</strain>
    </source>
</reference>
<gene>
    <name evidence="1" type="ORF">COCHEDRAFT_1023272</name>
</gene>
<proteinExistence type="predicted"/>
<dbReference type="HOGENOM" id="CLU_2291409_0_0_1"/>
<dbReference type="AlphaFoldDB" id="M2SRS7"/>